<feature type="compositionally biased region" description="Polar residues" evidence="1">
    <location>
        <begin position="48"/>
        <end position="64"/>
    </location>
</feature>
<sequence>MGRKANVQQEEELPAKMRVLGLQAWAATTSKDGPAKQRSNNEEGRGSRFSTPPASSANKSILIQ</sequence>
<dbReference type="Proteomes" id="UP000053144">
    <property type="component" value="Chromosome 10"/>
</dbReference>
<name>A0A0L9VLR3_PHAAN</name>
<evidence type="ECO:0000313" key="2">
    <source>
        <dbReference type="EMBL" id="KOM55981.1"/>
    </source>
</evidence>
<feature type="compositionally biased region" description="Basic and acidic residues" evidence="1">
    <location>
        <begin position="33"/>
        <end position="46"/>
    </location>
</feature>
<dbReference type="EMBL" id="CM003380">
    <property type="protein sequence ID" value="KOM55981.1"/>
    <property type="molecule type" value="Genomic_DNA"/>
</dbReference>
<dbReference type="AlphaFoldDB" id="A0A0L9VLR3"/>
<protein>
    <submittedName>
        <fullName evidence="2">Uncharacterized protein</fullName>
    </submittedName>
</protein>
<reference evidence="3" key="1">
    <citation type="journal article" date="2015" name="Proc. Natl. Acad. Sci. U.S.A.">
        <title>Genome sequencing of adzuki bean (Vigna angularis) provides insight into high starch and low fat accumulation and domestication.</title>
        <authorList>
            <person name="Yang K."/>
            <person name="Tian Z."/>
            <person name="Chen C."/>
            <person name="Luo L."/>
            <person name="Zhao B."/>
            <person name="Wang Z."/>
            <person name="Yu L."/>
            <person name="Li Y."/>
            <person name="Sun Y."/>
            <person name="Li W."/>
            <person name="Chen Y."/>
            <person name="Li Y."/>
            <person name="Zhang Y."/>
            <person name="Ai D."/>
            <person name="Zhao J."/>
            <person name="Shang C."/>
            <person name="Ma Y."/>
            <person name="Wu B."/>
            <person name="Wang M."/>
            <person name="Gao L."/>
            <person name="Sun D."/>
            <person name="Zhang P."/>
            <person name="Guo F."/>
            <person name="Wang W."/>
            <person name="Li Y."/>
            <person name="Wang J."/>
            <person name="Varshney R.K."/>
            <person name="Wang J."/>
            <person name="Ling H.Q."/>
            <person name="Wan P."/>
        </authorList>
    </citation>
    <scope>NUCLEOTIDE SEQUENCE</scope>
    <source>
        <strain evidence="3">cv. Jingnong 6</strain>
    </source>
</reference>
<organism evidence="2 3">
    <name type="scientific">Phaseolus angularis</name>
    <name type="common">Azuki bean</name>
    <name type="synonym">Vigna angularis</name>
    <dbReference type="NCBI Taxonomy" id="3914"/>
    <lineage>
        <taxon>Eukaryota</taxon>
        <taxon>Viridiplantae</taxon>
        <taxon>Streptophyta</taxon>
        <taxon>Embryophyta</taxon>
        <taxon>Tracheophyta</taxon>
        <taxon>Spermatophyta</taxon>
        <taxon>Magnoliopsida</taxon>
        <taxon>eudicotyledons</taxon>
        <taxon>Gunneridae</taxon>
        <taxon>Pentapetalae</taxon>
        <taxon>rosids</taxon>
        <taxon>fabids</taxon>
        <taxon>Fabales</taxon>
        <taxon>Fabaceae</taxon>
        <taxon>Papilionoideae</taxon>
        <taxon>50 kb inversion clade</taxon>
        <taxon>NPAAA clade</taxon>
        <taxon>indigoferoid/millettioid clade</taxon>
        <taxon>Phaseoleae</taxon>
        <taxon>Vigna</taxon>
    </lineage>
</organism>
<evidence type="ECO:0000256" key="1">
    <source>
        <dbReference type="SAM" id="MobiDB-lite"/>
    </source>
</evidence>
<evidence type="ECO:0000313" key="3">
    <source>
        <dbReference type="Proteomes" id="UP000053144"/>
    </source>
</evidence>
<proteinExistence type="predicted"/>
<dbReference type="Gramene" id="KOM55981">
    <property type="protein sequence ID" value="KOM55981"/>
    <property type="gene ID" value="LR48_Vigan10g187300"/>
</dbReference>
<gene>
    <name evidence="2" type="ORF">LR48_Vigan10g187300</name>
</gene>
<feature type="region of interest" description="Disordered" evidence="1">
    <location>
        <begin position="24"/>
        <end position="64"/>
    </location>
</feature>
<accession>A0A0L9VLR3</accession>